<reference evidence="2" key="1">
    <citation type="submission" date="2024-10" db="EMBL/GenBank/DDBJ databases">
        <authorList>
            <person name="Ryan C."/>
        </authorList>
    </citation>
    <scope>NUCLEOTIDE SEQUENCE [LARGE SCALE GENOMIC DNA]</scope>
</reference>
<gene>
    <name evidence="2" type="ORF">URODEC1_LOCUS61577</name>
</gene>
<evidence type="ECO:0000256" key="1">
    <source>
        <dbReference type="SAM" id="MobiDB-lite"/>
    </source>
</evidence>
<dbReference type="InterPro" id="IPR053253">
    <property type="entry name" value="Sex_diff_modulator"/>
</dbReference>
<feature type="region of interest" description="Disordered" evidence="1">
    <location>
        <begin position="1"/>
        <end position="53"/>
    </location>
</feature>
<feature type="compositionally biased region" description="Gly residues" evidence="1">
    <location>
        <begin position="310"/>
        <end position="322"/>
    </location>
</feature>
<feature type="compositionally biased region" description="Pro residues" evidence="1">
    <location>
        <begin position="38"/>
        <end position="47"/>
    </location>
</feature>
<organism evidence="2 3">
    <name type="scientific">Urochloa decumbens</name>
    <dbReference type="NCBI Taxonomy" id="240449"/>
    <lineage>
        <taxon>Eukaryota</taxon>
        <taxon>Viridiplantae</taxon>
        <taxon>Streptophyta</taxon>
        <taxon>Embryophyta</taxon>
        <taxon>Tracheophyta</taxon>
        <taxon>Spermatophyta</taxon>
        <taxon>Magnoliopsida</taxon>
        <taxon>Liliopsida</taxon>
        <taxon>Poales</taxon>
        <taxon>Poaceae</taxon>
        <taxon>PACMAD clade</taxon>
        <taxon>Panicoideae</taxon>
        <taxon>Panicodae</taxon>
        <taxon>Paniceae</taxon>
        <taxon>Melinidinae</taxon>
        <taxon>Urochloa</taxon>
    </lineage>
</organism>
<feature type="region of interest" description="Disordered" evidence="1">
    <location>
        <begin position="272"/>
        <end position="323"/>
    </location>
</feature>
<evidence type="ECO:0000313" key="2">
    <source>
        <dbReference type="EMBL" id="CAL4993538.1"/>
    </source>
</evidence>
<feature type="compositionally biased region" description="Acidic residues" evidence="1">
    <location>
        <begin position="272"/>
        <end position="283"/>
    </location>
</feature>
<protein>
    <submittedName>
        <fullName evidence="2">Uncharacterized protein</fullName>
    </submittedName>
</protein>
<dbReference type="EMBL" id="OZ075134">
    <property type="protein sequence ID" value="CAL4993538.1"/>
    <property type="molecule type" value="Genomic_DNA"/>
</dbReference>
<dbReference type="PANTHER" id="PTHR33087">
    <property type="entry name" value="OS07G0539200 PROTEIN"/>
    <property type="match status" value="1"/>
</dbReference>
<dbReference type="PANTHER" id="PTHR33087:SF38">
    <property type="entry name" value="OS10G0201600 PROTEIN"/>
    <property type="match status" value="1"/>
</dbReference>
<sequence>MSARSASTGRSFSPPLKCAASPPPPDGRDGADSDISMPSPPPSPRPLGHPSRRPAKEICVVPRSSEIDAAEARLSTCALLGIIVGTRPSVHPVQLGRYLEEFHALLPEDYSVSRYHPEDFLVEFASPAAADRVLHSHPNQEATFQVKWKRWRRQHSASLASLRYKVLIQLKNIPTHARNISTAQTVLGSACSGLTEAPPEVAGDHRRCFYVAAWCIHPDLVPVEKLVFIPEPPEQFEGGNLFLKSHEIIHSKHDGLWYRVFAKVIQIQDWADESSSESSEDDNYPGFRQRHRHQPWPKVHSPGGEDEAGFDGGAGLSLGPGWGPSFTSARGGAIGAGVDEGTTWSLRAPLRFGSLERPPAFGTAQPAARKNEPAAVEQPLAHRSDPPRSPSPGDGEDMRWGRLDDLGATGRRVQVDPMWDEAGRCGTRIFPGPPRQQLQDKQRGWDEGNILPLRSHSVSALGKPDPMLNEACWDAGGKNGLLISGYRFGPPLAEVDDDQPTTLGSDDFQPDDAVAGAVGLQAHDADGPPDGGEFAGAQHVDDLVGVHVSTTTPVAQPPMQSHQEEVLPVDLEVVRFHDIPLLGISNSPTQHAFVTTTRGSHLDLPLHIPEEACTPVKTNVARFASGVCRPKTPTVLNRTPPRRKTRTQLQLSPNVPRHSERLAKKSLHRPTKPALQAQNVLMKRLGISSAAGPPDAAAFQRFLEVFTGTVTASQCEAMDAILPSGGPSILAAWSEVEP</sequence>
<name>A0ABC9B4J3_9POAL</name>
<feature type="compositionally biased region" description="Polar residues" evidence="1">
    <location>
        <begin position="1"/>
        <end position="11"/>
    </location>
</feature>
<keyword evidence="3" id="KW-1185">Reference proteome</keyword>
<accession>A0ABC9B4J3</accession>
<dbReference type="Proteomes" id="UP001497457">
    <property type="component" value="Chromosome 24b"/>
</dbReference>
<feature type="region of interest" description="Disordered" evidence="1">
    <location>
        <begin position="356"/>
        <end position="402"/>
    </location>
</feature>
<proteinExistence type="predicted"/>
<dbReference type="AlphaFoldDB" id="A0ABC9B4J3"/>
<evidence type="ECO:0000313" key="3">
    <source>
        <dbReference type="Proteomes" id="UP001497457"/>
    </source>
</evidence>